<organism evidence="7 8">
    <name type="scientific">Actinocorallia aurantiaca</name>
    <dbReference type="NCBI Taxonomy" id="46204"/>
    <lineage>
        <taxon>Bacteria</taxon>
        <taxon>Bacillati</taxon>
        <taxon>Actinomycetota</taxon>
        <taxon>Actinomycetes</taxon>
        <taxon>Streptosporangiales</taxon>
        <taxon>Thermomonosporaceae</taxon>
        <taxon>Actinocorallia</taxon>
    </lineage>
</organism>
<dbReference type="PROSITE" id="PS51078">
    <property type="entry name" value="ICLR_ED"/>
    <property type="match status" value="1"/>
</dbReference>
<dbReference type="InterPro" id="IPR011991">
    <property type="entry name" value="ArsR-like_HTH"/>
</dbReference>
<dbReference type="Gene3D" id="1.10.10.10">
    <property type="entry name" value="Winged helix-like DNA-binding domain superfamily/Winged helix DNA-binding domain"/>
    <property type="match status" value="1"/>
</dbReference>
<dbReference type="InterPro" id="IPR014757">
    <property type="entry name" value="Tscrpt_reg_IclR_C"/>
</dbReference>
<evidence type="ECO:0000259" key="6">
    <source>
        <dbReference type="PROSITE" id="PS51078"/>
    </source>
</evidence>
<dbReference type="SUPFAM" id="SSF46785">
    <property type="entry name" value="Winged helix' DNA-binding domain"/>
    <property type="match status" value="1"/>
</dbReference>
<keyword evidence="1" id="KW-0805">Transcription regulation</keyword>
<accession>A0ABN3UQM1</accession>
<feature type="domain" description="HTH iclR-type" evidence="5">
    <location>
        <begin position="25"/>
        <end position="86"/>
    </location>
</feature>
<dbReference type="InterPro" id="IPR005471">
    <property type="entry name" value="Tscrpt_reg_IclR_N"/>
</dbReference>
<evidence type="ECO:0000256" key="3">
    <source>
        <dbReference type="ARBA" id="ARBA00023163"/>
    </source>
</evidence>
<dbReference type="Gene3D" id="3.30.450.40">
    <property type="match status" value="1"/>
</dbReference>
<evidence type="ECO:0000313" key="8">
    <source>
        <dbReference type="Proteomes" id="UP001501842"/>
    </source>
</evidence>
<feature type="region of interest" description="Disordered" evidence="4">
    <location>
        <begin position="1"/>
        <end position="27"/>
    </location>
</feature>
<proteinExistence type="predicted"/>
<keyword evidence="2" id="KW-0238">DNA-binding</keyword>
<dbReference type="SMART" id="SM00346">
    <property type="entry name" value="HTH_ICLR"/>
    <property type="match status" value="1"/>
</dbReference>
<dbReference type="InterPro" id="IPR050707">
    <property type="entry name" value="HTH_MetabolicPath_Reg"/>
</dbReference>
<dbReference type="SUPFAM" id="SSF55781">
    <property type="entry name" value="GAF domain-like"/>
    <property type="match status" value="1"/>
</dbReference>
<comment type="caution">
    <text evidence="7">The sequence shown here is derived from an EMBL/GenBank/DDBJ whole genome shotgun (WGS) entry which is preliminary data.</text>
</comment>
<dbReference type="PROSITE" id="PS51077">
    <property type="entry name" value="HTH_ICLR"/>
    <property type="match status" value="1"/>
</dbReference>
<name>A0ABN3UQM1_9ACTN</name>
<dbReference type="InterPro" id="IPR036390">
    <property type="entry name" value="WH_DNA-bd_sf"/>
</dbReference>
<reference evidence="7 8" key="1">
    <citation type="journal article" date="2019" name="Int. J. Syst. Evol. Microbiol.">
        <title>The Global Catalogue of Microorganisms (GCM) 10K type strain sequencing project: providing services to taxonomists for standard genome sequencing and annotation.</title>
        <authorList>
            <consortium name="The Broad Institute Genomics Platform"/>
            <consortium name="The Broad Institute Genome Sequencing Center for Infectious Disease"/>
            <person name="Wu L."/>
            <person name="Ma J."/>
        </authorList>
    </citation>
    <scope>NUCLEOTIDE SEQUENCE [LARGE SCALE GENOMIC DNA]</scope>
    <source>
        <strain evidence="7 8">JCM 8201</strain>
    </source>
</reference>
<dbReference type="EMBL" id="BAAATZ010000034">
    <property type="protein sequence ID" value="GAA2737301.1"/>
    <property type="molecule type" value="Genomic_DNA"/>
</dbReference>
<keyword evidence="3" id="KW-0804">Transcription</keyword>
<sequence>MPDRSAADGGPLVPAQERPARRSGAESSRKVLQLLRAFSPQRHTRSAAELAAVLEMPISSIYRYLSVLREEGLVEEARPGEYRLSWLFVSLAGAARAAGDSLDVLAKPMLRSMAEASGETTLLIKRVGWSAICVDRVESPHPVRLQFDQGQPMILHQGSASRVLLASMKEAERERYLAAMSVLTDSEREQIRADVSLVARVGWLESFGEVDEGIWGASAVIKDGAEVVGALGVAGPLFRLQHADRARLIELVISGAAEISRILVDRSHNG</sequence>
<feature type="domain" description="IclR-ED" evidence="6">
    <location>
        <begin position="88"/>
        <end position="265"/>
    </location>
</feature>
<protein>
    <submittedName>
        <fullName evidence="7">IclR family transcriptional regulator</fullName>
    </submittedName>
</protein>
<gene>
    <name evidence="7" type="ORF">GCM10010439_66790</name>
</gene>
<evidence type="ECO:0000259" key="5">
    <source>
        <dbReference type="PROSITE" id="PS51077"/>
    </source>
</evidence>
<evidence type="ECO:0000313" key="7">
    <source>
        <dbReference type="EMBL" id="GAA2737301.1"/>
    </source>
</evidence>
<dbReference type="PANTHER" id="PTHR30136">
    <property type="entry name" value="HELIX-TURN-HELIX TRANSCRIPTIONAL REGULATOR, ICLR FAMILY"/>
    <property type="match status" value="1"/>
</dbReference>
<evidence type="ECO:0000256" key="2">
    <source>
        <dbReference type="ARBA" id="ARBA00023125"/>
    </source>
</evidence>
<evidence type="ECO:0000256" key="4">
    <source>
        <dbReference type="SAM" id="MobiDB-lite"/>
    </source>
</evidence>
<dbReference type="RefSeq" id="WP_344456844.1">
    <property type="nucleotide sequence ID" value="NZ_BAAATZ010000034.1"/>
</dbReference>
<feature type="compositionally biased region" description="Basic and acidic residues" evidence="4">
    <location>
        <begin position="18"/>
        <end position="27"/>
    </location>
</feature>
<dbReference type="Proteomes" id="UP001501842">
    <property type="component" value="Unassembled WGS sequence"/>
</dbReference>
<dbReference type="Pfam" id="PF01614">
    <property type="entry name" value="IclR_C"/>
    <property type="match status" value="1"/>
</dbReference>
<evidence type="ECO:0000256" key="1">
    <source>
        <dbReference type="ARBA" id="ARBA00023015"/>
    </source>
</evidence>
<dbReference type="Pfam" id="PF09339">
    <property type="entry name" value="HTH_IclR"/>
    <property type="match status" value="1"/>
</dbReference>
<dbReference type="CDD" id="cd00090">
    <property type="entry name" value="HTH_ARSR"/>
    <property type="match status" value="1"/>
</dbReference>
<keyword evidence="8" id="KW-1185">Reference proteome</keyword>
<dbReference type="InterPro" id="IPR029016">
    <property type="entry name" value="GAF-like_dom_sf"/>
</dbReference>
<dbReference type="InterPro" id="IPR036388">
    <property type="entry name" value="WH-like_DNA-bd_sf"/>
</dbReference>
<dbReference type="PANTHER" id="PTHR30136:SF24">
    <property type="entry name" value="HTH-TYPE TRANSCRIPTIONAL REPRESSOR ALLR"/>
    <property type="match status" value="1"/>
</dbReference>